<evidence type="ECO:0000313" key="6">
    <source>
        <dbReference type="Proteomes" id="UP000005018"/>
    </source>
</evidence>
<dbReference type="EMBL" id="HE681722">
    <property type="protein sequence ID" value="CCG22905.1"/>
    <property type="molecule type" value="Genomic_DNA"/>
</dbReference>
<sequence>MTIEIRKDLKIPGVDSNDGFGKWIASQHIKGDVVIDKSYGVGLFYKAKPADIAEDPIILRVPSSSALNMDTLLDLLSKLKSRDKELDAGLKESELIVKFLEILNPGTETIILLAYLLGFEFLRQKGDKASNYYLKSPLRSWDVYLDILLSTKVFSFDVNDDNPHSNSFAELREIVLAEYDDFIAQAEERLPDANVAEGISFGKFFQLFQAVRSRSLEIPKEVEGGNPDSEYQTNITLVPVLDFANHNRENNAYFDVDRENNDIVLKLKKAAVQEKLFEVTISYNPVDTKPEFYLTYGFQSET</sequence>
<dbReference type="SUPFAM" id="SSF82199">
    <property type="entry name" value="SET domain"/>
    <property type="match status" value="1"/>
</dbReference>
<name>H8X4G3_CANO9</name>
<dbReference type="PROSITE" id="PS50280">
    <property type="entry name" value="SET"/>
    <property type="match status" value="1"/>
</dbReference>
<dbReference type="PANTHER" id="PTHR13271:SF47">
    <property type="entry name" value="ACTIN-HISTIDINE N-METHYLTRANSFERASE"/>
    <property type="match status" value="1"/>
</dbReference>
<dbReference type="GO" id="GO:0032259">
    <property type="term" value="P:methylation"/>
    <property type="evidence" value="ECO:0007669"/>
    <property type="project" value="UniProtKB-KW"/>
</dbReference>
<evidence type="ECO:0000313" key="5">
    <source>
        <dbReference type="EMBL" id="CCG22905.1"/>
    </source>
</evidence>
<dbReference type="Gene3D" id="3.90.1410.10">
    <property type="entry name" value="set domain protein methyltransferase, domain 1"/>
    <property type="match status" value="1"/>
</dbReference>
<keyword evidence="3" id="KW-0949">S-adenosyl-L-methionine</keyword>
<dbReference type="InterPro" id="IPR046341">
    <property type="entry name" value="SET_dom_sf"/>
</dbReference>
<accession>H8X4G3</accession>
<protein>
    <submittedName>
        <fullName evidence="5">Ctm1 cytochrome c lysine methyltransferase</fullName>
    </submittedName>
</protein>
<dbReference type="HOGENOM" id="CLU_921323_0_0_1"/>
<feature type="domain" description="SET" evidence="4">
    <location>
        <begin position="154"/>
        <end position="284"/>
    </location>
</feature>
<keyword evidence="1 5" id="KW-0489">Methyltransferase</keyword>
<reference evidence="5 6" key="1">
    <citation type="journal article" date="2012" name="PLoS ONE">
        <title>Sequence and analysis of the genome of the pathogenic yeast Candida orthopsilosis.</title>
        <authorList>
            <person name="Riccombeni A."/>
            <person name="Vidanes G."/>
            <person name="Proux-Wera E."/>
            <person name="Wolfe K.H."/>
            <person name="Butler G."/>
        </authorList>
    </citation>
    <scope>NUCLEOTIDE SEQUENCE [LARGE SCALE GENOMIC DNA]</scope>
    <source>
        <strain evidence="5 6">Co 90-125</strain>
    </source>
</reference>
<dbReference type="PANTHER" id="PTHR13271">
    <property type="entry name" value="UNCHARACTERIZED PUTATIVE METHYLTRANSFERASE"/>
    <property type="match status" value="1"/>
</dbReference>
<gene>
    <name evidence="5" type="ORF">CORT_0D00570</name>
</gene>
<dbReference type="KEGG" id="cot:CORT_0D00570"/>
<evidence type="ECO:0000259" key="4">
    <source>
        <dbReference type="PROSITE" id="PS50280"/>
    </source>
</evidence>
<proteinExistence type="predicted"/>
<dbReference type="InterPro" id="IPR001214">
    <property type="entry name" value="SET_dom"/>
</dbReference>
<organism evidence="5 6">
    <name type="scientific">Candida orthopsilosis (strain 90-125)</name>
    <name type="common">Yeast</name>
    <dbReference type="NCBI Taxonomy" id="1136231"/>
    <lineage>
        <taxon>Eukaryota</taxon>
        <taxon>Fungi</taxon>
        <taxon>Dikarya</taxon>
        <taxon>Ascomycota</taxon>
        <taxon>Saccharomycotina</taxon>
        <taxon>Pichiomycetes</taxon>
        <taxon>Debaryomycetaceae</taxon>
        <taxon>Candida/Lodderomyces clade</taxon>
        <taxon>Candida</taxon>
    </lineage>
</organism>
<keyword evidence="6" id="KW-1185">Reference proteome</keyword>
<dbReference type="GeneID" id="14540210"/>
<evidence type="ECO:0000256" key="3">
    <source>
        <dbReference type="ARBA" id="ARBA00022691"/>
    </source>
</evidence>
<keyword evidence="2" id="KW-0808">Transferase</keyword>
<evidence type="ECO:0000256" key="1">
    <source>
        <dbReference type="ARBA" id="ARBA00022603"/>
    </source>
</evidence>
<dbReference type="Proteomes" id="UP000005018">
    <property type="component" value="Chromosome 4"/>
</dbReference>
<dbReference type="OrthoDB" id="441812at2759"/>
<dbReference type="CDD" id="cd10527">
    <property type="entry name" value="SET_LSMT"/>
    <property type="match status" value="1"/>
</dbReference>
<dbReference type="InterPro" id="IPR050600">
    <property type="entry name" value="SETD3_SETD6_MTase"/>
</dbReference>
<dbReference type="RefSeq" id="XP_003869042.1">
    <property type="nucleotide sequence ID" value="XM_003868993.1"/>
</dbReference>
<dbReference type="GO" id="GO:0016279">
    <property type="term" value="F:protein-lysine N-methyltransferase activity"/>
    <property type="evidence" value="ECO:0007669"/>
    <property type="project" value="TreeGrafter"/>
</dbReference>
<dbReference type="eggNOG" id="ENOG502RXKP">
    <property type="taxonomic scope" value="Eukaryota"/>
</dbReference>
<dbReference type="AlphaFoldDB" id="H8X4G3"/>
<evidence type="ECO:0000256" key="2">
    <source>
        <dbReference type="ARBA" id="ARBA00022679"/>
    </source>
</evidence>